<dbReference type="Pfam" id="PF13385">
    <property type="entry name" value="Laminin_G_3"/>
    <property type="match status" value="1"/>
</dbReference>
<protein>
    <submittedName>
        <fullName evidence="1">LamG domain-containing protein</fullName>
    </submittedName>
</protein>
<dbReference type="OrthoDB" id="5124266at2"/>
<dbReference type="AlphaFoldDB" id="A0A4Q9DN92"/>
<organism evidence="1 2">
    <name type="scientific">Paenibacillus thalictri</name>
    <dbReference type="NCBI Taxonomy" id="2527873"/>
    <lineage>
        <taxon>Bacteria</taxon>
        <taxon>Bacillati</taxon>
        <taxon>Bacillota</taxon>
        <taxon>Bacilli</taxon>
        <taxon>Bacillales</taxon>
        <taxon>Paenibacillaceae</taxon>
        <taxon>Paenibacillus</taxon>
    </lineage>
</organism>
<proteinExistence type="predicted"/>
<sequence length="257" mass="28085">MANNSGHGQMDVSRIVEHPDLVSFWDFQEEAGEPRIAKGPFRYALTEMNGPIARIEAGVCGPYAASIEFGQWLNLPRRDCPALDFHGPDAQLTIIAWLKRADMVNRGCQAVAGMWNESEKKRQYCLFMDLRIWESGDQLGGHVSSVGGPTPGHPWCMTTAIGATPVSKAEWHAAAFTYDGLEARVYLDGVLDRRDVYNPYAYPEGLFDGGPEGADFTVAAVHRSGEMGNFYAGLIGGLAVFKKALNEEEIARLGSNG</sequence>
<dbReference type="Gene3D" id="2.60.120.200">
    <property type="match status" value="1"/>
</dbReference>
<evidence type="ECO:0000313" key="1">
    <source>
        <dbReference type="EMBL" id="TBL74688.1"/>
    </source>
</evidence>
<dbReference type="SUPFAM" id="SSF49899">
    <property type="entry name" value="Concanavalin A-like lectins/glucanases"/>
    <property type="match status" value="1"/>
</dbReference>
<gene>
    <name evidence="1" type="ORF">EYB31_24865</name>
</gene>
<accession>A0A4Q9DN92</accession>
<comment type="caution">
    <text evidence="1">The sequence shown here is derived from an EMBL/GenBank/DDBJ whole genome shotgun (WGS) entry which is preliminary data.</text>
</comment>
<dbReference type="EMBL" id="SIRE01000019">
    <property type="protein sequence ID" value="TBL74688.1"/>
    <property type="molecule type" value="Genomic_DNA"/>
</dbReference>
<evidence type="ECO:0000313" key="2">
    <source>
        <dbReference type="Proteomes" id="UP000293142"/>
    </source>
</evidence>
<keyword evidence="2" id="KW-1185">Reference proteome</keyword>
<dbReference type="Proteomes" id="UP000293142">
    <property type="component" value="Unassembled WGS sequence"/>
</dbReference>
<name>A0A4Q9DN92_9BACL</name>
<dbReference type="InterPro" id="IPR013320">
    <property type="entry name" value="ConA-like_dom_sf"/>
</dbReference>
<reference evidence="1 2" key="1">
    <citation type="submission" date="2019-02" db="EMBL/GenBank/DDBJ databases">
        <title>Paenibacillus sp. nov., isolated from surface-sterilized tissue of Thalictrum simplex L.</title>
        <authorList>
            <person name="Tuo L."/>
        </authorList>
    </citation>
    <scope>NUCLEOTIDE SEQUENCE [LARGE SCALE GENOMIC DNA]</scope>
    <source>
        <strain evidence="1 2">N2SHLJ1</strain>
    </source>
</reference>